<name>A0ABR0AQL9_9CRUS</name>
<sequence>MGDSNVSNLIPQTINLFKLSDYANGLVQIEKDIYLEKLWAGLAFKPINHHRAHDAITVPYNDHKQSIIQHINRLQKAQPPPILRKRRTSLTTHPSVLTYPSK</sequence>
<organism evidence="2 3">
    <name type="scientific">Daphnia magna</name>
    <dbReference type="NCBI Taxonomy" id="35525"/>
    <lineage>
        <taxon>Eukaryota</taxon>
        <taxon>Metazoa</taxon>
        <taxon>Ecdysozoa</taxon>
        <taxon>Arthropoda</taxon>
        <taxon>Crustacea</taxon>
        <taxon>Branchiopoda</taxon>
        <taxon>Diplostraca</taxon>
        <taxon>Cladocera</taxon>
        <taxon>Anomopoda</taxon>
        <taxon>Daphniidae</taxon>
        <taxon>Daphnia</taxon>
    </lineage>
</organism>
<feature type="compositionally biased region" description="Polar residues" evidence="1">
    <location>
        <begin position="89"/>
        <end position="102"/>
    </location>
</feature>
<dbReference type="Proteomes" id="UP001234178">
    <property type="component" value="Unassembled WGS sequence"/>
</dbReference>
<evidence type="ECO:0000313" key="3">
    <source>
        <dbReference type="Proteomes" id="UP001234178"/>
    </source>
</evidence>
<dbReference type="EMBL" id="JAOYFB010000038">
    <property type="protein sequence ID" value="KAK4027420.1"/>
    <property type="molecule type" value="Genomic_DNA"/>
</dbReference>
<gene>
    <name evidence="2" type="ORF">OUZ56_016466</name>
</gene>
<feature type="region of interest" description="Disordered" evidence="1">
    <location>
        <begin position="81"/>
        <end position="102"/>
    </location>
</feature>
<evidence type="ECO:0000256" key="1">
    <source>
        <dbReference type="SAM" id="MobiDB-lite"/>
    </source>
</evidence>
<reference evidence="2 3" key="1">
    <citation type="journal article" date="2023" name="Nucleic Acids Res.">
        <title>The hologenome of Daphnia magna reveals possible DNA methylation and microbiome-mediated evolution of the host genome.</title>
        <authorList>
            <person name="Chaturvedi A."/>
            <person name="Li X."/>
            <person name="Dhandapani V."/>
            <person name="Marshall H."/>
            <person name="Kissane S."/>
            <person name="Cuenca-Cambronero M."/>
            <person name="Asole G."/>
            <person name="Calvet F."/>
            <person name="Ruiz-Romero M."/>
            <person name="Marangio P."/>
            <person name="Guigo R."/>
            <person name="Rago D."/>
            <person name="Mirbahai L."/>
            <person name="Eastwood N."/>
            <person name="Colbourne J.K."/>
            <person name="Zhou J."/>
            <person name="Mallon E."/>
            <person name="Orsini L."/>
        </authorList>
    </citation>
    <scope>NUCLEOTIDE SEQUENCE [LARGE SCALE GENOMIC DNA]</scope>
    <source>
        <strain evidence="2">LRV0_1</strain>
    </source>
</reference>
<proteinExistence type="predicted"/>
<keyword evidence="3" id="KW-1185">Reference proteome</keyword>
<accession>A0ABR0AQL9</accession>
<comment type="caution">
    <text evidence="2">The sequence shown here is derived from an EMBL/GenBank/DDBJ whole genome shotgun (WGS) entry which is preliminary data.</text>
</comment>
<evidence type="ECO:0000313" key="2">
    <source>
        <dbReference type="EMBL" id="KAK4027420.1"/>
    </source>
</evidence>
<protein>
    <submittedName>
        <fullName evidence="2">Uncharacterized protein</fullName>
    </submittedName>
</protein>